<evidence type="ECO:0000313" key="2">
    <source>
        <dbReference type="Proteomes" id="UP000276437"/>
    </source>
</evidence>
<dbReference type="EMBL" id="AP018449">
    <property type="protein sequence ID" value="BBB91067.1"/>
    <property type="molecule type" value="Genomic_DNA"/>
</dbReference>
<reference evidence="1 2" key="1">
    <citation type="journal article" date="2018" name="Int. J. Syst. Evol. Microbiol.">
        <title>Methylomusa anaerophila gen. nov., sp. nov., an anaerobic methanol-utilizing bacterium isolated from a microbial fuel cell.</title>
        <authorList>
            <person name="Amano N."/>
            <person name="Yamamuro A."/>
            <person name="Miyahara M."/>
            <person name="Kouzuma A."/>
            <person name="Abe T."/>
            <person name="Watanabe K."/>
        </authorList>
    </citation>
    <scope>NUCLEOTIDE SEQUENCE [LARGE SCALE GENOMIC DNA]</scope>
    <source>
        <strain evidence="1 2">MMFC1</strain>
    </source>
</reference>
<dbReference type="AlphaFoldDB" id="A0A348AJ19"/>
<organism evidence="1 2">
    <name type="scientific">Methylomusa anaerophila</name>
    <dbReference type="NCBI Taxonomy" id="1930071"/>
    <lineage>
        <taxon>Bacteria</taxon>
        <taxon>Bacillati</taxon>
        <taxon>Bacillota</taxon>
        <taxon>Negativicutes</taxon>
        <taxon>Selenomonadales</taxon>
        <taxon>Sporomusaceae</taxon>
        <taxon>Methylomusa</taxon>
    </lineage>
</organism>
<evidence type="ECO:0000313" key="1">
    <source>
        <dbReference type="EMBL" id="BBB91067.1"/>
    </source>
</evidence>
<sequence>MAFKINDIGGYGSGTLGDVTNPSTQVNSYANITAISGNTITIGTISAGAATFVVGRDVLLHVSAKTTGTDTTCLGNWIEATITAISGSTVTLSKDVSELIPAAVMADYGVQIVTIADYGTLTLSSSYAATLAYSATNKYGGICAIKCKTALVFSGGAINLVDKGIPVANTALRPLTVQESNQSQTGWENHITVRTALMNAGDGVAFVFAKTTTITGTDSRIGGTVAGTACYPYGIGDNSNEEVVGGSTIFWVSETINGFTPTIISKRKASGQGLGRCYIATETALPNDEGLYAQDCLSNPTRLGPLNIKNFGSGTLGDVTNPTGQINSYANITSVNGKIITIGVQSSGIYEKFDVGTEVMFHISRNTGSDYANFGKFMLAKILAVSGGLLTLDTTVATSDIPANYKCQLVTVAQFNTLTINNNYTSTPAYDDSKGYGGICAIKCKGKFDLSNGIINLVGKGIPPTVTRTALPTQCSGQQKDYLPLSQGNGSALIVAKSLTGNAASRIGATYSGSLYGGICALGDGASTTISGITYSSPAQESYSVNGYGPKNGSRNNHLTWPAGGSIGLSGGTTHSAYSITGYGGASIFCVADSIDFFQSMFSTGGKGGNGNYPAPAGGGAGYGGGGGNWSGVSGYGGCGGCGLGGESNYGGMGGGPGTCFIYVNNVTTA</sequence>
<dbReference type="Proteomes" id="UP000276437">
    <property type="component" value="Chromosome"/>
</dbReference>
<gene>
    <name evidence="1" type="ORF">MAMMFC1_01735</name>
</gene>
<proteinExistence type="predicted"/>
<protein>
    <submittedName>
        <fullName evidence="1">Uncharacterized protein</fullName>
    </submittedName>
</protein>
<accession>A0A348AJ19</accession>
<dbReference type="RefSeq" id="WP_126308132.1">
    <property type="nucleotide sequence ID" value="NZ_AP018449.1"/>
</dbReference>
<keyword evidence="2" id="KW-1185">Reference proteome</keyword>
<dbReference type="KEGG" id="mana:MAMMFC1_01735"/>
<name>A0A348AJ19_9FIRM</name>